<protein>
    <submittedName>
        <fullName evidence="2">Uncharacterized protein</fullName>
    </submittedName>
</protein>
<evidence type="ECO:0000256" key="1">
    <source>
        <dbReference type="SAM" id="MobiDB-lite"/>
    </source>
</evidence>
<proteinExistence type="predicted"/>
<gene>
    <name evidence="2" type="ORF">CYMTET_54985</name>
</gene>
<keyword evidence="3" id="KW-1185">Reference proteome</keyword>
<dbReference type="AlphaFoldDB" id="A0AAE0BFL3"/>
<accession>A0AAE0BFL3</accession>
<comment type="caution">
    <text evidence="2">The sequence shown here is derived from an EMBL/GenBank/DDBJ whole genome shotgun (WGS) entry which is preliminary data.</text>
</comment>
<reference evidence="2 3" key="1">
    <citation type="journal article" date="2015" name="Genome Biol. Evol.">
        <title>Comparative Genomics of a Bacterivorous Green Alga Reveals Evolutionary Causalities and Consequences of Phago-Mixotrophic Mode of Nutrition.</title>
        <authorList>
            <person name="Burns J.A."/>
            <person name="Paasch A."/>
            <person name="Narechania A."/>
            <person name="Kim E."/>
        </authorList>
    </citation>
    <scope>NUCLEOTIDE SEQUENCE [LARGE SCALE GENOMIC DNA]</scope>
    <source>
        <strain evidence="2 3">PLY_AMNH</strain>
    </source>
</reference>
<evidence type="ECO:0000313" key="3">
    <source>
        <dbReference type="Proteomes" id="UP001190700"/>
    </source>
</evidence>
<sequence length="572" mass="64216">MASPPGFDIDAGLIIHLSKAFKRDPPAKQRHAMIVEKVTTIYPMLTQREATRKVNARLYNRRAGIMQQKGMTLARFQADDLAACKNFNLQALASKRPHLVIPLTRAEALTSHPLPIAAGGARAEPMARRTEVSTPPTSPTTQCGTPTVADAAGEPGGQRINGEQTVASQAAPEDVPGSDSAPVRTSPRLNTQHENANDLQVENDIAIPECLRLPVRTSPRLKNAYELQVENNIAFKRRKLSQLFFGEESALEGLQRLLQDLLPQVEQLDIATLVAHVARVHKETGKRVNMTAKAVFFTVHMPGFNLLPVKHANHYEKQARETLDKRWTADLLKHKESSEALQAAFKATWKKVSAVQRRGVPRTARSSKSMAEPPAPARVQGNKHMSKICPVGRKAHVVRTGMSSKDQKKLHVNQNTQAGEFLLEDFSHADYGEIYPADVHDLNGTVRDLEIFVGMDCFEHDTPAAWRALGHPPVMRCHCIGVKAWEDRPEDPVGAFDYFVFHDDFSVETFDWDELVQMNLVRVPELYVTEDYRVWWKNRSGDNRELTTDEYRCGFGDARPKHLRTTSFWERV</sequence>
<name>A0AAE0BFL3_9CHLO</name>
<feature type="region of interest" description="Disordered" evidence="1">
    <location>
        <begin position="120"/>
        <end position="189"/>
    </location>
</feature>
<feature type="region of interest" description="Disordered" evidence="1">
    <location>
        <begin position="356"/>
        <end position="382"/>
    </location>
</feature>
<organism evidence="2 3">
    <name type="scientific">Cymbomonas tetramitiformis</name>
    <dbReference type="NCBI Taxonomy" id="36881"/>
    <lineage>
        <taxon>Eukaryota</taxon>
        <taxon>Viridiplantae</taxon>
        <taxon>Chlorophyta</taxon>
        <taxon>Pyramimonadophyceae</taxon>
        <taxon>Pyramimonadales</taxon>
        <taxon>Pyramimonadaceae</taxon>
        <taxon>Cymbomonas</taxon>
    </lineage>
</organism>
<dbReference type="Proteomes" id="UP001190700">
    <property type="component" value="Unassembled WGS sequence"/>
</dbReference>
<evidence type="ECO:0000313" key="2">
    <source>
        <dbReference type="EMBL" id="KAK3234762.1"/>
    </source>
</evidence>
<dbReference type="EMBL" id="LGRX02035463">
    <property type="protein sequence ID" value="KAK3234762.1"/>
    <property type="molecule type" value="Genomic_DNA"/>
</dbReference>